<dbReference type="Proteomes" id="UP000250919">
    <property type="component" value="Unassembled WGS sequence"/>
</dbReference>
<name>A0A329X7X7_9GAMM</name>
<dbReference type="AlphaFoldDB" id="A0A329X7X7"/>
<evidence type="ECO:0000259" key="1">
    <source>
        <dbReference type="PROSITE" id="PS51186"/>
    </source>
</evidence>
<comment type="caution">
    <text evidence="2">The sequence shown here is derived from an EMBL/GenBank/DDBJ whole genome shotgun (WGS) entry which is preliminary data.</text>
</comment>
<evidence type="ECO:0000313" key="2">
    <source>
        <dbReference type="EMBL" id="RAX12969.1"/>
    </source>
</evidence>
<gene>
    <name evidence="2" type="ORF">CKY02_09205</name>
</gene>
<dbReference type="RefSeq" id="WP_112895074.1">
    <property type="nucleotide sequence ID" value="NZ_CAWNYH010000010.1"/>
</dbReference>
<sequence>MSEIVISFSIPTEENIKGILALLQDVYLPTALNKTPVSILEKLIYWRIAKYDNQGVAVVLIEQEDDNLTFSYLSVLSAFRNRGIASK</sequence>
<reference evidence="2 3" key="1">
    <citation type="journal article" date="2018" name="Int. J. Syst. Evol. Microbiol.">
        <title>Whole-genome-based revisit of Photorhabdus phylogeny: proposal for the elevation of most Photorhabdus subspecies to the species level and description of one novel species Photorhabdus bodei sp. nov., and one novel subspecies Photorhabdus laumondii subsp. clarkei subsp. nov.</title>
        <authorList>
            <person name="Machado R.A.R."/>
            <person name="Wuthrich D."/>
            <person name="Kuhnert P."/>
            <person name="Arce C.C.M."/>
            <person name="Thonen L."/>
            <person name="Ruiz C."/>
            <person name="Zhang X."/>
            <person name="Robert C.A.M."/>
            <person name="Karimi J."/>
            <person name="Kamali S."/>
            <person name="Ma J."/>
            <person name="Bruggmann R."/>
            <person name="Erb M."/>
        </authorList>
    </citation>
    <scope>NUCLEOTIDE SEQUENCE [LARGE SCALE GENOMIC DNA]</scope>
    <source>
        <strain evidence="2 3">LJ24-63</strain>
    </source>
</reference>
<dbReference type="GeneID" id="88806049"/>
<dbReference type="InterPro" id="IPR000182">
    <property type="entry name" value="GNAT_dom"/>
</dbReference>
<dbReference type="InterPro" id="IPR016181">
    <property type="entry name" value="Acyl_CoA_acyltransferase"/>
</dbReference>
<accession>A0A329X7X7</accession>
<dbReference type="GO" id="GO:0016747">
    <property type="term" value="F:acyltransferase activity, transferring groups other than amino-acyl groups"/>
    <property type="evidence" value="ECO:0007669"/>
    <property type="project" value="InterPro"/>
</dbReference>
<organism evidence="2 3">
    <name type="scientific">Photorhabdus bodei</name>
    <dbReference type="NCBI Taxonomy" id="2029681"/>
    <lineage>
        <taxon>Bacteria</taxon>
        <taxon>Pseudomonadati</taxon>
        <taxon>Pseudomonadota</taxon>
        <taxon>Gammaproteobacteria</taxon>
        <taxon>Enterobacterales</taxon>
        <taxon>Morganellaceae</taxon>
        <taxon>Photorhabdus</taxon>
    </lineage>
</organism>
<evidence type="ECO:0000313" key="3">
    <source>
        <dbReference type="Proteomes" id="UP000250919"/>
    </source>
</evidence>
<feature type="domain" description="N-acetyltransferase" evidence="1">
    <location>
        <begin position="6"/>
        <end position="87"/>
    </location>
</feature>
<dbReference type="EMBL" id="NSCM01000010">
    <property type="protein sequence ID" value="RAX12969.1"/>
    <property type="molecule type" value="Genomic_DNA"/>
</dbReference>
<dbReference type="SUPFAM" id="SSF55729">
    <property type="entry name" value="Acyl-CoA N-acyltransferases (Nat)"/>
    <property type="match status" value="1"/>
</dbReference>
<proteinExistence type="predicted"/>
<dbReference type="PROSITE" id="PS51186">
    <property type="entry name" value="GNAT"/>
    <property type="match status" value="1"/>
</dbReference>
<protein>
    <recommendedName>
        <fullName evidence="1">N-acetyltransferase domain-containing protein</fullName>
    </recommendedName>
</protein>